<organism evidence="3 4">
    <name type="scientific">Tetrahymena thermophila (strain SB210)</name>
    <dbReference type="NCBI Taxonomy" id="312017"/>
    <lineage>
        <taxon>Eukaryota</taxon>
        <taxon>Sar</taxon>
        <taxon>Alveolata</taxon>
        <taxon>Ciliophora</taxon>
        <taxon>Intramacronucleata</taxon>
        <taxon>Oligohymenophorea</taxon>
        <taxon>Hymenostomatida</taxon>
        <taxon>Tetrahymenina</taxon>
        <taxon>Tetrahymenidae</taxon>
        <taxon>Tetrahymena</taxon>
    </lineage>
</organism>
<keyword evidence="1" id="KW-0472">Membrane</keyword>
<evidence type="ECO:0000313" key="4">
    <source>
        <dbReference type="Proteomes" id="UP000009168"/>
    </source>
</evidence>
<evidence type="ECO:0000313" key="3">
    <source>
        <dbReference type="EMBL" id="EWS74483.1"/>
    </source>
</evidence>
<keyword evidence="1 3" id="KW-0812">Transmembrane</keyword>
<reference evidence="4" key="1">
    <citation type="journal article" date="2006" name="PLoS Biol.">
        <title>Macronuclear genome sequence of the ciliate Tetrahymena thermophila, a model eukaryote.</title>
        <authorList>
            <person name="Eisen J.A."/>
            <person name="Coyne R.S."/>
            <person name="Wu M."/>
            <person name="Wu D."/>
            <person name="Thiagarajan M."/>
            <person name="Wortman J.R."/>
            <person name="Badger J.H."/>
            <person name="Ren Q."/>
            <person name="Amedeo P."/>
            <person name="Jones K.M."/>
            <person name="Tallon L.J."/>
            <person name="Delcher A.L."/>
            <person name="Salzberg S.L."/>
            <person name="Silva J.C."/>
            <person name="Haas B.J."/>
            <person name="Majoros W.H."/>
            <person name="Farzad M."/>
            <person name="Carlton J.M."/>
            <person name="Smith R.K. Jr."/>
            <person name="Garg J."/>
            <person name="Pearlman R.E."/>
            <person name="Karrer K.M."/>
            <person name="Sun L."/>
            <person name="Manning G."/>
            <person name="Elde N.C."/>
            <person name="Turkewitz A.P."/>
            <person name="Asai D.J."/>
            <person name="Wilkes D.E."/>
            <person name="Wang Y."/>
            <person name="Cai H."/>
            <person name="Collins K."/>
            <person name="Stewart B.A."/>
            <person name="Lee S.R."/>
            <person name="Wilamowska K."/>
            <person name="Weinberg Z."/>
            <person name="Ruzzo W.L."/>
            <person name="Wloga D."/>
            <person name="Gaertig J."/>
            <person name="Frankel J."/>
            <person name="Tsao C.-C."/>
            <person name="Gorovsky M.A."/>
            <person name="Keeling P.J."/>
            <person name="Waller R.F."/>
            <person name="Patron N.J."/>
            <person name="Cherry J.M."/>
            <person name="Stover N.A."/>
            <person name="Krieger C.J."/>
            <person name="del Toro C."/>
            <person name="Ryder H.F."/>
            <person name="Williamson S.C."/>
            <person name="Barbeau R.A."/>
            <person name="Hamilton E.P."/>
            <person name="Orias E."/>
        </authorList>
    </citation>
    <scope>NUCLEOTIDE SEQUENCE [LARGE SCALE GENOMIC DNA]</scope>
    <source>
        <strain evidence="4">SB210</strain>
    </source>
</reference>
<dbReference type="SUPFAM" id="SSF50249">
    <property type="entry name" value="Nucleic acid-binding proteins"/>
    <property type="match status" value="1"/>
</dbReference>
<dbReference type="Proteomes" id="UP000009168">
    <property type="component" value="Unassembled WGS sequence"/>
</dbReference>
<proteinExistence type="predicted"/>
<sequence>MFCKVNFSKNIIKQIFLFYIFFFKQLFCLFTYINDNLNLIVNNLFKISRSIYCAKSIYLEKYNQKVFINKQESTSSKSIRVNKTEFKYKLNSCNIQMNQHNEEFFTLNELYLKQKRSIHIVAIILDCTAQYKTANDYLTRIKIIDDTFVKVDNNDTKKGYFEVCQFSQLRCKSPKVQKIGDIIYLRRYNVSANDDDRLQIQTNHQAKCSFHIFDSEQQHYNVIDSDYDGQLQISEILQERIKQLRSYCFQIFSTKSLMQMIWYGLEPQRENQINKKDFDMLLRIQDIEQIQNFDESLDPIPMVKLTLIDSDNNNYYLTFQDRNYTKGQVVKIRSVRHIENEGVIVKNDYSNVLKLSNFFYDFKNFQQIKYDMIEYMKNNFDFDDYIEDPSDEYRRFSVLKKIHSTNNTITSLQDLLKIQTNPSQYSIIKTQKFKTQCYIVDIQPQTLEEAVKKVSYMNHNICVSLKDSSNYNKHAELNRILEAQIVVKDQSIDSTLNILQLVLIQEEREKHHDFFKGVELQKITSENIQQYEQNYQKICQRLCSHSNTHRTVDIVVQPILFNDRILFRIVDTQFLP</sequence>
<keyword evidence="4" id="KW-1185">Reference proteome</keyword>
<protein>
    <submittedName>
        <fullName evidence="3">Transmembrane protein, putative</fullName>
    </submittedName>
</protein>
<dbReference type="GO" id="GO:0000723">
    <property type="term" value="P:telomere maintenance"/>
    <property type="evidence" value="ECO:0007669"/>
    <property type="project" value="InterPro"/>
</dbReference>
<dbReference type="Gene3D" id="2.40.50.140">
    <property type="entry name" value="Nucleic acid-binding proteins"/>
    <property type="match status" value="2"/>
</dbReference>
<accession>W7XD07</accession>
<dbReference type="RefSeq" id="XP_012652968.1">
    <property type="nucleotide sequence ID" value="XM_012797514.1"/>
</dbReference>
<gene>
    <name evidence="3" type="ORF">TTHERM_000378989</name>
</gene>
<dbReference type="GO" id="GO:0003677">
    <property type="term" value="F:DNA binding"/>
    <property type="evidence" value="ECO:0007669"/>
    <property type="project" value="InterPro"/>
</dbReference>
<dbReference type="InParanoid" id="W7XD07"/>
<feature type="domain" description="Telomeric single stranded DNA binding POT1/Cdc13" evidence="2">
    <location>
        <begin position="111"/>
        <end position="218"/>
    </location>
</feature>
<dbReference type="Pfam" id="PF02765">
    <property type="entry name" value="POT1"/>
    <property type="match status" value="1"/>
</dbReference>
<dbReference type="GO" id="GO:0000781">
    <property type="term" value="C:chromosome, telomeric region"/>
    <property type="evidence" value="ECO:0007669"/>
    <property type="project" value="InterPro"/>
</dbReference>
<dbReference type="KEGG" id="tet:TTHERM_000378989"/>
<keyword evidence="1" id="KW-1133">Transmembrane helix</keyword>
<dbReference type="OrthoDB" id="326317at2759"/>
<evidence type="ECO:0000256" key="1">
    <source>
        <dbReference type="SAM" id="Phobius"/>
    </source>
</evidence>
<name>W7XD07_TETTS</name>
<feature type="transmembrane region" description="Helical" evidence="1">
    <location>
        <begin position="12"/>
        <end position="33"/>
    </location>
</feature>
<dbReference type="InterPro" id="IPR011564">
    <property type="entry name" value="Telomer_end-bd_POT1/Cdc13"/>
</dbReference>
<dbReference type="AlphaFoldDB" id="W7XD07"/>
<dbReference type="InterPro" id="IPR012340">
    <property type="entry name" value="NA-bd_OB-fold"/>
</dbReference>
<evidence type="ECO:0000259" key="2">
    <source>
        <dbReference type="Pfam" id="PF02765"/>
    </source>
</evidence>
<dbReference type="GeneID" id="24438661"/>
<dbReference type="EMBL" id="GG662706">
    <property type="protein sequence ID" value="EWS74483.1"/>
    <property type="molecule type" value="Genomic_DNA"/>
</dbReference>